<keyword evidence="14" id="KW-1185">Reference proteome</keyword>
<feature type="repeat" description="WD" evidence="9">
    <location>
        <begin position="805"/>
        <end position="828"/>
    </location>
</feature>
<dbReference type="GO" id="GO:0034272">
    <property type="term" value="C:phosphatidylinositol 3-kinase complex, class III, type II"/>
    <property type="evidence" value="ECO:0007669"/>
    <property type="project" value="TreeGrafter"/>
</dbReference>
<dbReference type="GO" id="GO:0004674">
    <property type="term" value="F:protein serine/threonine kinase activity"/>
    <property type="evidence" value="ECO:0007669"/>
    <property type="project" value="UniProtKB-KW"/>
</dbReference>
<dbReference type="AlphaFoldDB" id="A0A482XCW7"/>
<proteinExistence type="predicted"/>
<dbReference type="GO" id="GO:0006623">
    <property type="term" value="P:protein targeting to vacuole"/>
    <property type="evidence" value="ECO:0007669"/>
    <property type="project" value="TreeGrafter"/>
</dbReference>
<dbReference type="SMR" id="A0A482XCW7"/>
<dbReference type="InParanoid" id="A0A482XCW7"/>
<dbReference type="PANTHER" id="PTHR17583:SF0">
    <property type="entry name" value="PHOSPHOINOSITIDE 3-KINASE REGULATORY SUBUNIT 4"/>
    <property type="match status" value="1"/>
</dbReference>
<protein>
    <recommendedName>
        <fullName evidence="1">non-specific serine/threonine protein kinase</fullName>
        <ecNumber evidence="1">2.7.11.1</ecNumber>
    </recommendedName>
</protein>
<dbReference type="InterPro" id="IPR016024">
    <property type="entry name" value="ARM-type_fold"/>
</dbReference>
<dbReference type="SMART" id="SM00320">
    <property type="entry name" value="WD40"/>
    <property type="match status" value="4"/>
</dbReference>
<keyword evidence="5" id="KW-0677">Repeat</keyword>
<keyword evidence="11" id="KW-0732">Signal</keyword>
<dbReference type="GO" id="GO:0071561">
    <property type="term" value="C:nucleus-vacuole junction"/>
    <property type="evidence" value="ECO:0007669"/>
    <property type="project" value="TreeGrafter"/>
</dbReference>
<evidence type="ECO:0000256" key="3">
    <source>
        <dbReference type="ARBA" id="ARBA00022574"/>
    </source>
</evidence>
<evidence type="ECO:0000256" key="1">
    <source>
        <dbReference type="ARBA" id="ARBA00012513"/>
    </source>
</evidence>
<dbReference type="GO" id="GO:0005524">
    <property type="term" value="F:ATP binding"/>
    <property type="evidence" value="ECO:0007669"/>
    <property type="project" value="UniProtKB-KW"/>
</dbReference>
<evidence type="ECO:0000256" key="4">
    <source>
        <dbReference type="ARBA" id="ARBA00022679"/>
    </source>
</evidence>
<dbReference type="FunCoup" id="A0A482XCW7">
    <property type="interactions" value="1127"/>
</dbReference>
<evidence type="ECO:0000256" key="9">
    <source>
        <dbReference type="PROSITE-ProRule" id="PRU00221"/>
    </source>
</evidence>
<keyword evidence="8" id="KW-0067">ATP-binding</keyword>
<sequence>MLPRVQVLALHTLTRCLSLDSVVHNVPSSDANIFPEYILPGLNSVAHDKAVIVRTAYAEDIAQLADTALKFLEHSQNAFLKANETPRHSYESELSTLHEMVQQSVSTLLSDPQNIVKQTLIENGITKLCVFFGKQKANDVLLSHMITFLNDKQDKNLRGSFFDCIVGVAAYIGIHSSPILTPLLQQGLTDPEEYVVRKAINAMSALTSLNLLQKVALYELLEETACLLVHPNLWIRQAIVGFISSLARTLNVVDVQCKVMTVIEPYLKTSVIQLEKEALILNALKPSIPREVYNSVIKYKDLELFLHTLAERQRSRNFAGHAPSTQSISKSPKQNNDLRMLFSRLSSEGMTEVVEDQLVAVAKHLRKIHKSLSSLIDEPGPNGKIDLGSLGNRVPCQEVTLTRPSYSKSDASGVSLNRRTVDETTSLNSGMNEEWRHMFGAAEHGTVTKFTDNQSKIISSSDNHTSPQRSLEIDYSMQERSFIQYRCAPCRLELRHLLDRKQEIHDTIVRNREWAEHEAWTPALPPPGWRLRGALVAHLHEHKAAVNRLLAVPETSLFVSCSSDGCIRLWDCARMEGRNIANRSRTVYNTQSGPLTSLTLCLNNQSLAAANDNGSIYLWKIESNSHKMSVQSTRQLDMQEEGPAVDISYFNSGSKSVLVYATMYGNLIGWDLRKPGDAFRLDNDLRKGVITTMCMDSRQCCLTVGTSSGCHICWDLRFQLPVRKFGHPSDRSPRVRRLVRHPTESSWLISSVQGHNEISMWNIESCTRQTVLWASSAPPLSNAQSQMDSQSMCSLYAATVDQTPFLLSGGTDHRIRYWNLDSLSESYMAVRAGSDAPGQTSFSYRSRLVDGTNVVQEVQTRASGSRGGGGGVGGSEEKGKAGPDLPPAGHHDAVTDIALCHASQCFMLSGSRDGVIKVWK</sequence>
<dbReference type="EC" id="2.7.11.1" evidence="1"/>
<dbReference type="GO" id="GO:0034271">
    <property type="term" value="C:phosphatidylinositol 3-kinase complex, class III, type I"/>
    <property type="evidence" value="ECO:0007669"/>
    <property type="project" value="TreeGrafter"/>
</dbReference>
<dbReference type="InterPro" id="IPR001680">
    <property type="entry name" value="WD40_rpt"/>
</dbReference>
<dbReference type="Pfam" id="PF22956">
    <property type="entry name" value="VPS15-like_hel"/>
    <property type="match status" value="1"/>
</dbReference>
<dbReference type="InterPro" id="IPR015943">
    <property type="entry name" value="WD40/YVTN_repeat-like_dom_sf"/>
</dbReference>
<feature type="region of interest" description="Disordered" evidence="10">
    <location>
        <begin position="859"/>
        <end position="888"/>
    </location>
</feature>
<keyword evidence="2" id="KW-0723">Serine/threonine-protein kinase</keyword>
<dbReference type="EMBL" id="QKKF02012754">
    <property type="protein sequence ID" value="RZF43380.1"/>
    <property type="molecule type" value="Genomic_DNA"/>
</dbReference>
<keyword evidence="6" id="KW-0547">Nucleotide-binding</keyword>
<dbReference type="PANTHER" id="PTHR17583">
    <property type="entry name" value="PHOSPHOINOSITIDE 3-KINASE REGULATORY SUBUNIT 4"/>
    <property type="match status" value="1"/>
</dbReference>
<dbReference type="InterPro" id="IPR036322">
    <property type="entry name" value="WD40_repeat_dom_sf"/>
</dbReference>
<dbReference type="SUPFAM" id="SSF48371">
    <property type="entry name" value="ARM repeat"/>
    <property type="match status" value="1"/>
</dbReference>
<evidence type="ECO:0000256" key="6">
    <source>
        <dbReference type="ARBA" id="ARBA00022741"/>
    </source>
</evidence>
<dbReference type="Gene3D" id="2.130.10.10">
    <property type="entry name" value="YVTN repeat-like/Quinoprotein amine dehydrogenase"/>
    <property type="match status" value="3"/>
</dbReference>
<dbReference type="GO" id="GO:0005770">
    <property type="term" value="C:late endosome"/>
    <property type="evidence" value="ECO:0007669"/>
    <property type="project" value="TreeGrafter"/>
</dbReference>
<dbReference type="PROSITE" id="PS50082">
    <property type="entry name" value="WD_REPEATS_2"/>
    <property type="match status" value="4"/>
</dbReference>
<feature type="compositionally biased region" description="Gly residues" evidence="10">
    <location>
        <begin position="865"/>
        <end position="874"/>
    </location>
</feature>
<keyword evidence="3 9" id="KW-0853">WD repeat</keyword>
<reference evidence="13 14" key="1">
    <citation type="journal article" date="2017" name="Gigascience">
        <title>Genome sequence of the small brown planthopper, Laodelphax striatellus.</title>
        <authorList>
            <person name="Zhu J."/>
            <person name="Jiang F."/>
            <person name="Wang X."/>
            <person name="Yang P."/>
            <person name="Bao Y."/>
            <person name="Zhao W."/>
            <person name="Wang W."/>
            <person name="Lu H."/>
            <person name="Wang Q."/>
            <person name="Cui N."/>
            <person name="Li J."/>
            <person name="Chen X."/>
            <person name="Luo L."/>
            <person name="Yu J."/>
            <person name="Kang L."/>
            <person name="Cui F."/>
        </authorList>
    </citation>
    <scope>NUCLEOTIDE SEQUENCE [LARGE SCALE GENOMIC DNA]</scope>
    <source>
        <strain evidence="13">Lst14</strain>
    </source>
</reference>
<evidence type="ECO:0000256" key="11">
    <source>
        <dbReference type="SAM" id="SignalP"/>
    </source>
</evidence>
<comment type="caution">
    <text evidence="13">The sequence shown here is derived from an EMBL/GenBank/DDBJ whole genome shotgun (WGS) entry which is preliminary data.</text>
</comment>
<dbReference type="PROSITE" id="PS50294">
    <property type="entry name" value="WD_REPEATS_REGION"/>
    <property type="match status" value="2"/>
</dbReference>
<dbReference type="Gene3D" id="1.25.10.10">
    <property type="entry name" value="Leucine-rich Repeat Variant"/>
    <property type="match status" value="1"/>
</dbReference>
<organism evidence="13 14">
    <name type="scientific">Laodelphax striatellus</name>
    <name type="common">Small brown planthopper</name>
    <name type="synonym">Delphax striatella</name>
    <dbReference type="NCBI Taxonomy" id="195883"/>
    <lineage>
        <taxon>Eukaryota</taxon>
        <taxon>Metazoa</taxon>
        <taxon>Ecdysozoa</taxon>
        <taxon>Arthropoda</taxon>
        <taxon>Hexapoda</taxon>
        <taxon>Insecta</taxon>
        <taxon>Pterygota</taxon>
        <taxon>Neoptera</taxon>
        <taxon>Paraneoptera</taxon>
        <taxon>Hemiptera</taxon>
        <taxon>Auchenorrhyncha</taxon>
        <taxon>Fulgoroidea</taxon>
        <taxon>Delphacidae</taxon>
        <taxon>Criomorphinae</taxon>
        <taxon>Laodelphax</taxon>
    </lineage>
</organism>
<dbReference type="OrthoDB" id="242910at2759"/>
<evidence type="ECO:0000313" key="14">
    <source>
        <dbReference type="Proteomes" id="UP000291343"/>
    </source>
</evidence>
<evidence type="ECO:0000313" key="13">
    <source>
        <dbReference type="EMBL" id="RZF43380.1"/>
    </source>
</evidence>
<dbReference type="Pfam" id="PF00400">
    <property type="entry name" value="WD40"/>
    <property type="match status" value="2"/>
</dbReference>
<dbReference type="GO" id="GO:0045324">
    <property type="term" value="P:late endosome to vacuole transport"/>
    <property type="evidence" value="ECO:0007669"/>
    <property type="project" value="InterPro"/>
</dbReference>
<name>A0A482XCW7_LAOST</name>
<dbReference type="SUPFAM" id="SSF50978">
    <property type="entry name" value="WD40 repeat-like"/>
    <property type="match status" value="1"/>
</dbReference>
<dbReference type="InterPro" id="IPR011989">
    <property type="entry name" value="ARM-like"/>
</dbReference>
<keyword evidence="4" id="KW-0808">Transferase</keyword>
<gene>
    <name evidence="13" type="ORF">LSTR_LSTR001641</name>
</gene>
<keyword evidence="7" id="KW-0418">Kinase</keyword>
<feature type="repeat" description="WD" evidence="9">
    <location>
        <begin position="887"/>
        <end position="920"/>
    </location>
</feature>
<evidence type="ECO:0000256" key="8">
    <source>
        <dbReference type="ARBA" id="ARBA00022840"/>
    </source>
</evidence>
<evidence type="ECO:0000256" key="7">
    <source>
        <dbReference type="ARBA" id="ARBA00022777"/>
    </source>
</evidence>
<evidence type="ECO:0000256" key="5">
    <source>
        <dbReference type="ARBA" id="ARBA00022737"/>
    </source>
</evidence>
<dbReference type="GO" id="GO:0016236">
    <property type="term" value="P:macroautophagy"/>
    <property type="evidence" value="ECO:0007669"/>
    <property type="project" value="InterPro"/>
</dbReference>
<feature type="chain" id="PRO_5019751668" description="non-specific serine/threonine protein kinase" evidence="11">
    <location>
        <begin position="19"/>
        <end position="920"/>
    </location>
</feature>
<dbReference type="PRINTS" id="PR00320">
    <property type="entry name" value="GPROTEINBRPT"/>
</dbReference>
<evidence type="ECO:0000256" key="10">
    <source>
        <dbReference type="SAM" id="MobiDB-lite"/>
    </source>
</evidence>
<dbReference type="STRING" id="195883.A0A482XCW7"/>
<feature type="repeat" description="WD" evidence="9">
    <location>
        <begin position="539"/>
        <end position="571"/>
    </location>
</feature>
<evidence type="ECO:0000256" key="2">
    <source>
        <dbReference type="ARBA" id="ARBA00022527"/>
    </source>
</evidence>
<feature type="signal peptide" evidence="11">
    <location>
        <begin position="1"/>
        <end position="18"/>
    </location>
</feature>
<dbReference type="InterPro" id="IPR055231">
    <property type="entry name" value="2AA_helical"/>
</dbReference>
<evidence type="ECO:0000259" key="12">
    <source>
        <dbReference type="Pfam" id="PF22956"/>
    </source>
</evidence>
<feature type="repeat" description="WD" evidence="9">
    <location>
        <begin position="588"/>
        <end position="629"/>
    </location>
</feature>
<dbReference type="InterPro" id="IPR020472">
    <property type="entry name" value="WD40_PAC1"/>
</dbReference>
<dbReference type="Proteomes" id="UP000291343">
    <property type="component" value="Unassembled WGS sequence"/>
</dbReference>
<dbReference type="InterPro" id="IPR045162">
    <property type="entry name" value="Vps15-like"/>
</dbReference>
<feature type="domain" description="Phosphatase 2A Regulatory Subunit A helical" evidence="12">
    <location>
        <begin position="3"/>
        <end position="297"/>
    </location>
</feature>
<accession>A0A482XCW7</accession>